<feature type="coiled-coil region" evidence="1">
    <location>
        <begin position="360"/>
        <end position="415"/>
    </location>
</feature>
<dbReference type="EMBL" id="AHKC01001365">
    <property type="protein sequence ID" value="EKF39358.1"/>
    <property type="molecule type" value="Genomic_DNA"/>
</dbReference>
<feature type="region of interest" description="Disordered" evidence="2">
    <location>
        <begin position="1444"/>
        <end position="1474"/>
    </location>
</feature>
<feature type="region of interest" description="Disordered" evidence="2">
    <location>
        <begin position="17"/>
        <end position="54"/>
    </location>
</feature>
<keyword evidence="4" id="KW-1185">Reference proteome</keyword>
<protein>
    <submittedName>
        <fullName evidence="3">Uncharacterized protein</fullName>
    </submittedName>
</protein>
<evidence type="ECO:0000313" key="3">
    <source>
        <dbReference type="EMBL" id="EKF39358.1"/>
    </source>
</evidence>
<evidence type="ECO:0000313" key="4">
    <source>
        <dbReference type="Proteomes" id="UP000007350"/>
    </source>
</evidence>
<accession>K2MVT2</accession>
<comment type="caution">
    <text evidence="3">The sequence shown here is derived from an EMBL/GenBank/DDBJ whole genome shotgun (WGS) entry which is preliminary data.</text>
</comment>
<feature type="compositionally biased region" description="Basic residues" evidence="2">
    <location>
        <begin position="22"/>
        <end position="54"/>
    </location>
</feature>
<feature type="compositionally biased region" description="Basic residues" evidence="2">
    <location>
        <begin position="1459"/>
        <end position="1470"/>
    </location>
</feature>
<feature type="compositionally biased region" description="Basic and acidic residues" evidence="2">
    <location>
        <begin position="1006"/>
        <end position="1024"/>
    </location>
</feature>
<proteinExistence type="predicted"/>
<dbReference type="Proteomes" id="UP000007350">
    <property type="component" value="Unassembled WGS sequence"/>
</dbReference>
<feature type="region of interest" description="Disordered" evidence="2">
    <location>
        <begin position="995"/>
        <end position="1024"/>
    </location>
</feature>
<evidence type="ECO:0000256" key="2">
    <source>
        <dbReference type="SAM" id="MobiDB-lite"/>
    </source>
</evidence>
<keyword evidence="1" id="KW-0175">Coiled coil</keyword>
<name>K2MVT2_TRYCR</name>
<dbReference type="OrthoDB" id="263506at2759"/>
<organism evidence="3 4">
    <name type="scientific">Trypanosoma cruzi marinkellei</name>
    <dbReference type="NCBI Taxonomy" id="85056"/>
    <lineage>
        <taxon>Eukaryota</taxon>
        <taxon>Discoba</taxon>
        <taxon>Euglenozoa</taxon>
        <taxon>Kinetoplastea</taxon>
        <taxon>Metakinetoplastina</taxon>
        <taxon>Trypanosomatida</taxon>
        <taxon>Trypanosomatidae</taxon>
        <taxon>Trypanosoma</taxon>
        <taxon>Schizotrypanum</taxon>
    </lineage>
</organism>
<gene>
    <name evidence="3" type="ORF">MOQ_000415</name>
</gene>
<reference evidence="3 4" key="1">
    <citation type="journal article" date="2012" name="BMC Genomics">
        <title>Comparative genomic analysis of human infective Trypanosoma cruzi lineages with the bat-restricted subspecies T. cruzi marinkellei.</title>
        <authorList>
            <person name="Franzen O."/>
            <person name="Talavera-Lopez C."/>
            <person name="Ochaya S."/>
            <person name="Butler C.E."/>
            <person name="Messenger L.A."/>
            <person name="Lewis M.D."/>
            <person name="Llewellyn M.S."/>
            <person name="Marinkelle C.J."/>
            <person name="Tyler K.M."/>
            <person name="Miles M.A."/>
            <person name="Andersson B."/>
        </authorList>
    </citation>
    <scope>NUCLEOTIDE SEQUENCE [LARGE SCALE GENOMIC DNA]</scope>
    <source>
        <strain evidence="3 4">B7</strain>
    </source>
</reference>
<evidence type="ECO:0000256" key="1">
    <source>
        <dbReference type="SAM" id="Coils"/>
    </source>
</evidence>
<sequence length="1667" mass="187622">MFGPVVFIFFASQCGVGGRGGTKGKKKLIQKKKKQSFTSTRRKKGKKNRKKKNMHQKKRFFETFALDTEDKEVNAITGQFERKEGCATMTPDDVKHKKFNTTSSFVEGTRVSSPFMHQNDSNVIEPLRMLHNCIRHFASHPETYGSNLHALVDREICYVMRVKASETALLTPGMVPVASYPLPAINNTKGRNNKYQHPLLKKCPSLMFCPRSLEDAVSAGTVAGVDGMFGFGAKTFVEGTPGFLSLLDKASRCRTLHDEHNTLEITDAAGDGSPLNFSATDVVNLGKDSSFQEGTPQQESTRVRFVAFSEEFSGNTSPSSVLRSGAGPKLLVDGTSYEVSFLRSQLQQVEAAYNAKCISHHELQQENAQLKSELSNTEKKLQQYMTKNQEMRVQLESLKRELDAWKQRSSEFNVAGHAGNSHNSSDGSRRVQAMQLGHVKRELSHMSRLWRETEKSLQETKRALESAEKEAQLSHHYLDDAFFLIERLERRVLRRDNYIEVQQRRQSSLEEKYEKLMWCFEELRTMNGGSSYVDFLLSKDNAWSLFLFVRLQRRSMGYAQMEEPFPANPGPLFFRRTPFGGKFCDMYSPNLVLKLVTDYTQRKIGNMEGVTEMAWEVSIPRWRGNYVIDYAPPVVGGNVGVNNSENVMTSWEGSSLSFPVLSLASVLLPQPPSTALMGNGSTEEDISNSAQYDQATIRLIIYSFWSERLLHYKKEMERRVKLFKTPHKEHNLGQSQGEAKGEEDVTERPMYPSTFLAALVEFVQRAFPLNTKLAEENAEEENKRLVVRGVMGRNEKATDNVRMLFSNIFYIMKDGTEVPVVLSSQARELLFSLYYYAEEYKEVDADFRLFYLVSHQQVPESVAINFWASLEALRKDCEELLCHHIGLNPPSFRSSLSKTYDSGTAFCKNTSQEELIHDTPFNALKRAVEVIDRAPLVEQSTNIEPDSDGEGFGLILPGSNVSSSGKTSSPDRVADPARYDFDTLKHNIHEYLFRSKEEGAATPTVSEKREKEDNPFKDVDKEKPVEKKEIPTAWKTLDERIGAVLGPHASFLEAFKENRGPDISKKQRSKRQFFNKEATSFSASRGLLPLDEVLELMYKHCFATYAVSCFGAAHFSLVKNLTRTGDSSTVDGILNLQEHLTRVGWLPPTETQMRRLRFAISMDQPSTLVRFTDFFDVDSRYGLPSHFHDEYLQLTLDAYMEHQEAWMNTILHFVIPADDGYGLRNNDEIDMLVPFPIIRRAVLHVTCQLLQKPDQGNNLAKHLLRYCNLLREDENVRLGQFTDAPIFINAPPLSPEEAATKFAKIEKRRWPVEEESASCSLLHLSLAIRMTHIIWGFSSTPSARLTGLVLSSTASEQAGGNDISFKGMRDGAFLTKIKEEFSDALLRVKTGVMQHNILRHLAAEVTGAMRETEETSSPLKITGDSKSALEASFHIRRLYAPWDDDQRQTSQSRGSVPRGGRRSKTPRRMTHAISASNFQSDTTLYRHYTPEVASLTRFLRLSRMGKFKGEKKRKLKSPRGFQETDTMFLAPCVSYEAAYMSHQAQLVRRLVEAASTSESLPAVSGEETSAGPQLQTDSETALTSSCFAPNADLFNSIDSNIVEAAAAANINSTATADDSNIALPDVILDENGGIPKGKQETGGRNGVYQKHVSVRQLHAGCATLSLM</sequence>